<dbReference type="InterPro" id="IPR010998">
    <property type="entry name" value="Integrase_recombinase_N"/>
</dbReference>
<dbReference type="eggNOG" id="COG0582">
    <property type="taxonomic scope" value="Bacteria"/>
</dbReference>
<evidence type="ECO:0000256" key="2">
    <source>
        <dbReference type="ARBA" id="ARBA00023125"/>
    </source>
</evidence>
<dbReference type="InterPro" id="IPR002104">
    <property type="entry name" value="Integrase_catalytic"/>
</dbReference>
<dbReference type="Pfam" id="PF00589">
    <property type="entry name" value="Phage_integrase"/>
    <property type="match status" value="1"/>
</dbReference>
<keyword evidence="3" id="KW-0233">DNA recombination</keyword>
<dbReference type="InterPro" id="IPR025269">
    <property type="entry name" value="SAM-like_dom"/>
</dbReference>
<gene>
    <name evidence="5" type="ORF">HMPREF9134_01299</name>
</gene>
<dbReference type="InterPro" id="IPR050090">
    <property type="entry name" value="Tyrosine_recombinase_XerCD"/>
</dbReference>
<dbReference type="PANTHER" id="PTHR30349">
    <property type="entry name" value="PHAGE INTEGRASE-RELATED"/>
    <property type="match status" value="1"/>
</dbReference>
<dbReference type="Pfam" id="PF13102">
    <property type="entry name" value="Phage_int_SAM_5"/>
    <property type="match status" value="1"/>
</dbReference>
<keyword evidence="2" id="KW-0238">DNA-binding</keyword>
<dbReference type="CDD" id="cd01185">
    <property type="entry name" value="INTN1_C_like"/>
    <property type="match status" value="1"/>
</dbReference>
<dbReference type="GO" id="GO:0003677">
    <property type="term" value="F:DNA binding"/>
    <property type="evidence" value="ECO:0007669"/>
    <property type="project" value="UniProtKB-KW"/>
</dbReference>
<dbReference type="RefSeq" id="WP_005467367.1">
    <property type="nucleotide sequence ID" value="NZ_KB291031.1"/>
</dbReference>
<dbReference type="HOGENOM" id="CLU_033139_2_0_10"/>
<comment type="caution">
    <text evidence="5">The sequence shown here is derived from an EMBL/GenBank/DDBJ whole genome shotgun (WGS) entry which is preliminary data.</text>
</comment>
<evidence type="ECO:0000259" key="4">
    <source>
        <dbReference type="PROSITE" id="PS51898"/>
    </source>
</evidence>
<name>L1NCA0_9PORP</name>
<evidence type="ECO:0000313" key="5">
    <source>
        <dbReference type="EMBL" id="EKY00951.1"/>
    </source>
</evidence>
<dbReference type="InterPro" id="IPR035386">
    <property type="entry name" value="Arm-DNA-bind_5"/>
</dbReference>
<proteinExistence type="inferred from homology"/>
<reference evidence="5 6" key="1">
    <citation type="submission" date="2012-05" db="EMBL/GenBank/DDBJ databases">
        <authorList>
            <person name="Weinstock G."/>
            <person name="Sodergren E."/>
            <person name="Lobos E.A."/>
            <person name="Fulton L."/>
            <person name="Fulton R."/>
            <person name="Courtney L."/>
            <person name="Fronick C."/>
            <person name="O'Laughlin M."/>
            <person name="Godfrey J."/>
            <person name="Wilson R.M."/>
            <person name="Miner T."/>
            <person name="Farmer C."/>
            <person name="Delehaunty K."/>
            <person name="Cordes M."/>
            <person name="Minx P."/>
            <person name="Tomlinson C."/>
            <person name="Chen J."/>
            <person name="Wollam A."/>
            <person name="Pepin K.H."/>
            <person name="Bhonagiri V."/>
            <person name="Zhang X."/>
            <person name="Suruliraj S."/>
            <person name="Warren W."/>
            <person name="Mitreva M."/>
            <person name="Mardis E.R."/>
            <person name="Wilson R.K."/>
        </authorList>
    </citation>
    <scope>NUCLEOTIDE SEQUENCE [LARGE SCALE GENOMIC DNA]</scope>
    <source>
        <strain evidence="5 6">F0037</strain>
    </source>
</reference>
<evidence type="ECO:0000256" key="3">
    <source>
        <dbReference type="ARBA" id="ARBA00023172"/>
    </source>
</evidence>
<comment type="similarity">
    <text evidence="1">Belongs to the 'phage' integrase family.</text>
</comment>
<dbReference type="Gene3D" id="1.10.150.130">
    <property type="match status" value="1"/>
</dbReference>
<evidence type="ECO:0000256" key="1">
    <source>
        <dbReference type="ARBA" id="ARBA00008857"/>
    </source>
</evidence>
<dbReference type="GO" id="GO:0006310">
    <property type="term" value="P:DNA recombination"/>
    <property type="evidence" value="ECO:0007669"/>
    <property type="project" value="UniProtKB-KW"/>
</dbReference>
<dbReference type="GO" id="GO:0015074">
    <property type="term" value="P:DNA integration"/>
    <property type="evidence" value="ECO:0007669"/>
    <property type="project" value="InterPro"/>
</dbReference>
<dbReference type="SUPFAM" id="SSF56349">
    <property type="entry name" value="DNA breaking-rejoining enzymes"/>
    <property type="match status" value="1"/>
</dbReference>
<dbReference type="Gene3D" id="1.10.443.10">
    <property type="entry name" value="Intergrase catalytic core"/>
    <property type="match status" value="1"/>
</dbReference>
<organism evidence="5 6">
    <name type="scientific">Porphyromonas catoniae F0037</name>
    <dbReference type="NCBI Taxonomy" id="1127696"/>
    <lineage>
        <taxon>Bacteria</taxon>
        <taxon>Pseudomonadati</taxon>
        <taxon>Bacteroidota</taxon>
        <taxon>Bacteroidia</taxon>
        <taxon>Bacteroidales</taxon>
        <taxon>Porphyromonadaceae</taxon>
        <taxon>Porphyromonas</taxon>
    </lineage>
</organism>
<dbReference type="InterPro" id="IPR013762">
    <property type="entry name" value="Integrase-like_cat_sf"/>
</dbReference>
<accession>L1NCA0</accession>
<sequence>MQQDKMKVLLYLKKSSLDKSGQAPIMGRITYNRTMAQFSTKLSCRPQLWNTRESRLNGKSREAVVTNAKLEQLLVLIQQTYQRLSERGMDFTASDIKEEVQGSMQSRTSFLQRYDQMLEDLRQQVGIELTDCSFSSYQVVRTHLQAFILHYFHSKDISFGQITDDFLDQLQVYSTDECNHSQGYYRKIALAVKKVCRLAFREGLTNRFLFEHIKIERGDSRLPRALDRASLDKIQQIHFEEYEVELQLAHDLFLFTCYTGVSFCDMVCLRKEHLVQDDAGARWLKFRRQKTDTLCRIKLLPQAEEILNQYHQTNEERLLPAISYQAYRIHLKALQLRAGVSIPLTAHIGRHTFATLITLENGVPLETVSKMLGHSSVQTTERYAQVTPTKLFEEFGRFLSFTVDLTLNI</sequence>
<dbReference type="PATRIC" id="fig|1127696.3.peg.1171"/>
<dbReference type="AlphaFoldDB" id="L1NCA0"/>
<dbReference type="Pfam" id="PF17293">
    <property type="entry name" value="Arm-DNA-bind_5"/>
    <property type="match status" value="1"/>
</dbReference>
<protein>
    <submittedName>
        <fullName evidence="5">Site-specific recombinase, phage integrase family</fullName>
    </submittedName>
</protein>
<dbReference type="STRING" id="1127696.HMPREF9134_01299"/>
<dbReference type="PROSITE" id="PS51898">
    <property type="entry name" value="TYR_RECOMBINASE"/>
    <property type="match status" value="1"/>
</dbReference>
<dbReference type="Proteomes" id="UP000010408">
    <property type="component" value="Unassembled WGS sequence"/>
</dbReference>
<feature type="domain" description="Tyr recombinase" evidence="4">
    <location>
        <begin position="221"/>
        <end position="396"/>
    </location>
</feature>
<dbReference type="PANTHER" id="PTHR30349:SF64">
    <property type="entry name" value="PROPHAGE INTEGRASE INTD-RELATED"/>
    <property type="match status" value="1"/>
</dbReference>
<evidence type="ECO:0000313" key="6">
    <source>
        <dbReference type="Proteomes" id="UP000010408"/>
    </source>
</evidence>
<dbReference type="EMBL" id="AMEQ01000035">
    <property type="protein sequence ID" value="EKY00951.1"/>
    <property type="molecule type" value="Genomic_DNA"/>
</dbReference>
<dbReference type="InterPro" id="IPR011010">
    <property type="entry name" value="DNA_brk_join_enz"/>
</dbReference>